<evidence type="ECO:0000259" key="5">
    <source>
        <dbReference type="Pfam" id="PF06441"/>
    </source>
</evidence>
<dbReference type="InterPro" id="IPR029058">
    <property type="entry name" value="AB_hydrolase_fold"/>
</dbReference>
<dbReference type="Pfam" id="PF06441">
    <property type="entry name" value="EHN"/>
    <property type="match status" value="1"/>
</dbReference>
<dbReference type="AlphaFoldDB" id="A0A0D1YRU2"/>
<proteinExistence type="inferred from homology"/>
<comment type="similarity">
    <text evidence="1">Belongs to the peptidase S33 family.</text>
</comment>
<feature type="active site" description="Proton donor" evidence="4">
    <location>
        <position position="324"/>
    </location>
</feature>
<dbReference type="InterPro" id="IPR000639">
    <property type="entry name" value="Epox_hydrolase-like"/>
</dbReference>
<dbReference type="STRING" id="91928.A0A0D1YRU2"/>
<evidence type="ECO:0000313" key="6">
    <source>
        <dbReference type="EMBL" id="KIW17951.1"/>
    </source>
</evidence>
<dbReference type="PIRSF" id="PIRSF001112">
    <property type="entry name" value="Epoxide_hydrolase"/>
    <property type="match status" value="1"/>
</dbReference>
<evidence type="ECO:0000256" key="3">
    <source>
        <dbReference type="ARBA" id="ARBA00022801"/>
    </source>
</evidence>
<name>A0A0D1YRU2_9EURO</name>
<evidence type="ECO:0000256" key="1">
    <source>
        <dbReference type="ARBA" id="ARBA00010088"/>
    </source>
</evidence>
<dbReference type="OrthoDB" id="7130006at2759"/>
<dbReference type="PANTHER" id="PTHR21661">
    <property type="entry name" value="EPOXIDE HYDROLASE 1-RELATED"/>
    <property type="match status" value="1"/>
</dbReference>
<dbReference type="Proteomes" id="UP000053328">
    <property type="component" value="Unassembled WGS sequence"/>
</dbReference>
<feature type="active site" description="Proton acceptor" evidence="4">
    <location>
        <position position="383"/>
    </location>
</feature>
<dbReference type="InterPro" id="IPR016292">
    <property type="entry name" value="Epoxide_hydrolase"/>
</dbReference>
<dbReference type="InterPro" id="IPR010497">
    <property type="entry name" value="Epoxide_hydro_N"/>
</dbReference>
<dbReference type="RefSeq" id="XP_016238167.1">
    <property type="nucleotide sequence ID" value="XM_016379490.1"/>
</dbReference>
<dbReference type="SUPFAM" id="SSF53474">
    <property type="entry name" value="alpha/beta-Hydrolases"/>
    <property type="match status" value="1"/>
</dbReference>
<dbReference type="GO" id="GO:0097176">
    <property type="term" value="P:epoxide metabolic process"/>
    <property type="evidence" value="ECO:0007669"/>
    <property type="project" value="TreeGrafter"/>
</dbReference>
<dbReference type="VEuPathDB" id="FungiDB:PV08_05146"/>
<dbReference type="Gene3D" id="3.40.50.1820">
    <property type="entry name" value="alpha/beta hydrolase"/>
    <property type="match status" value="1"/>
</dbReference>
<evidence type="ECO:0000256" key="2">
    <source>
        <dbReference type="ARBA" id="ARBA00022797"/>
    </source>
</evidence>
<keyword evidence="3" id="KW-0378">Hydrolase</keyword>
<sequence length="410" mass="46425">MASVPGSSNTSSNRPERYRVAIPEDQLNDLKSRLARTKLPDELEGSGWNYGVPLSDIRRLIEYWKNVFDWRIQEQKLNLQPHFHAPITVDGGHGTLDIHFTHWRCQSERAIPLLFIHGWPGHFSESSKMCPLLTDSSRPGPKFHVVSPSLPNFGFSQAVSTPGFGIKQYAEICHKLMKNLGYHSYVTQGGDWGFTISRAIGMLYPESCRASHINMVPAKPPTLLSNPWKYIKTLTTPLSRADKNRISRHQQFLETGTGYSVLQSTKPQTLAYALADSPVALTAWIWEKLHDWSDNYPWTDDEILTWVSIYWFSTAGPGASLRIYFEFNSARDPSLSEGYFSGWVPEVKYGVAHMPGEIVDAPSLWTQTLGDVIYESEAEYGGHFAAWENPEFIAEDVKNMFKGLKESIYS</sequence>
<feature type="domain" description="Epoxide hydrolase N-terminal" evidence="5">
    <location>
        <begin position="16"/>
        <end position="125"/>
    </location>
</feature>
<dbReference type="GO" id="GO:0004301">
    <property type="term" value="F:epoxide hydrolase activity"/>
    <property type="evidence" value="ECO:0007669"/>
    <property type="project" value="TreeGrafter"/>
</dbReference>
<dbReference type="GeneID" id="27332229"/>
<evidence type="ECO:0000313" key="7">
    <source>
        <dbReference type="Proteomes" id="UP000053328"/>
    </source>
</evidence>
<dbReference type="HOGENOM" id="CLU_019414_0_2_1"/>
<evidence type="ECO:0000256" key="4">
    <source>
        <dbReference type="PIRSR" id="PIRSR001112-1"/>
    </source>
</evidence>
<protein>
    <recommendedName>
        <fullName evidence="5">Epoxide hydrolase N-terminal domain-containing protein</fullName>
    </recommendedName>
</protein>
<dbReference type="EMBL" id="KN847494">
    <property type="protein sequence ID" value="KIW17951.1"/>
    <property type="molecule type" value="Genomic_DNA"/>
</dbReference>
<keyword evidence="2" id="KW-0058">Aromatic hydrocarbons catabolism</keyword>
<accession>A0A0D1YRU2</accession>
<dbReference type="PANTHER" id="PTHR21661:SF35">
    <property type="entry name" value="EPOXIDE HYDROLASE"/>
    <property type="match status" value="1"/>
</dbReference>
<feature type="active site" description="Nucleophile" evidence="4">
    <location>
        <position position="191"/>
    </location>
</feature>
<gene>
    <name evidence="6" type="ORF">PV08_05146</name>
</gene>
<reference evidence="6 7" key="1">
    <citation type="submission" date="2015-01" db="EMBL/GenBank/DDBJ databases">
        <title>The Genome Sequence of Exophiala spinifera CBS89968.</title>
        <authorList>
            <consortium name="The Broad Institute Genomics Platform"/>
            <person name="Cuomo C."/>
            <person name="de Hoog S."/>
            <person name="Gorbushina A."/>
            <person name="Stielow B."/>
            <person name="Teixiera M."/>
            <person name="Abouelleil A."/>
            <person name="Chapman S.B."/>
            <person name="Priest M."/>
            <person name="Young S.K."/>
            <person name="Wortman J."/>
            <person name="Nusbaum C."/>
            <person name="Birren B."/>
        </authorList>
    </citation>
    <scope>NUCLEOTIDE SEQUENCE [LARGE SCALE GENOMIC DNA]</scope>
    <source>
        <strain evidence="6 7">CBS 89968</strain>
    </source>
</reference>
<dbReference type="PRINTS" id="PR00412">
    <property type="entry name" value="EPOXHYDRLASE"/>
</dbReference>
<keyword evidence="7" id="KW-1185">Reference proteome</keyword>
<organism evidence="6 7">
    <name type="scientific">Exophiala spinifera</name>
    <dbReference type="NCBI Taxonomy" id="91928"/>
    <lineage>
        <taxon>Eukaryota</taxon>
        <taxon>Fungi</taxon>
        <taxon>Dikarya</taxon>
        <taxon>Ascomycota</taxon>
        <taxon>Pezizomycotina</taxon>
        <taxon>Eurotiomycetes</taxon>
        <taxon>Chaetothyriomycetidae</taxon>
        <taxon>Chaetothyriales</taxon>
        <taxon>Herpotrichiellaceae</taxon>
        <taxon>Exophiala</taxon>
    </lineage>
</organism>